<accession>A0A225DD51</accession>
<dbReference type="Proteomes" id="UP000214646">
    <property type="component" value="Unassembled WGS sequence"/>
</dbReference>
<keyword evidence="2" id="KW-1185">Reference proteome</keyword>
<comment type="caution">
    <text evidence="1">The sequence shown here is derived from an EMBL/GenBank/DDBJ whole genome shotgun (WGS) entry which is preliminary data.</text>
</comment>
<organism evidence="1 2">
    <name type="scientific">Fimbriiglobus ruber</name>
    <dbReference type="NCBI Taxonomy" id="1908690"/>
    <lineage>
        <taxon>Bacteria</taxon>
        <taxon>Pseudomonadati</taxon>
        <taxon>Planctomycetota</taxon>
        <taxon>Planctomycetia</taxon>
        <taxon>Gemmatales</taxon>
        <taxon>Gemmataceae</taxon>
        <taxon>Fimbriiglobus</taxon>
    </lineage>
</organism>
<name>A0A225DD51_9BACT</name>
<proteinExistence type="predicted"/>
<dbReference type="AlphaFoldDB" id="A0A225DD51"/>
<dbReference type="EMBL" id="NIDE01000010">
    <property type="protein sequence ID" value="OWK39471.1"/>
    <property type="molecule type" value="Genomic_DNA"/>
</dbReference>
<protein>
    <submittedName>
        <fullName evidence="1">Uncharacterized protein</fullName>
    </submittedName>
</protein>
<dbReference type="RefSeq" id="WP_088256939.1">
    <property type="nucleotide sequence ID" value="NZ_NIDE01000010.1"/>
</dbReference>
<reference evidence="2" key="1">
    <citation type="submission" date="2017-06" db="EMBL/GenBank/DDBJ databases">
        <title>Genome analysis of Fimbriiglobus ruber SP5, the first member of the order Planctomycetales with confirmed chitinolytic capability.</title>
        <authorList>
            <person name="Ravin N.V."/>
            <person name="Rakitin A.L."/>
            <person name="Ivanova A.A."/>
            <person name="Beletsky A.V."/>
            <person name="Kulichevskaya I.S."/>
            <person name="Mardanov A.V."/>
            <person name="Dedysh S.N."/>
        </authorList>
    </citation>
    <scope>NUCLEOTIDE SEQUENCE [LARGE SCALE GENOMIC DNA]</scope>
    <source>
        <strain evidence="2">SP5</strain>
    </source>
</reference>
<evidence type="ECO:0000313" key="2">
    <source>
        <dbReference type="Proteomes" id="UP000214646"/>
    </source>
</evidence>
<evidence type="ECO:0000313" key="1">
    <source>
        <dbReference type="EMBL" id="OWK39471.1"/>
    </source>
</evidence>
<gene>
    <name evidence="1" type="ORF">FRUB_06034</name>
</gene>
<sequence length="101" mass="11511">MNQLTDWKRCYALWGAWMYHEAAESCYDARAADAAKEPYLKESIAYLEKYGVLFNPECEPETSILEDIEELGQRLLYGKYLDSCRGPAVEFEEWVASGAAA</sequence>